<dbReference type="InterPro" id="IPR032534">
    <property type="entry name" value="EcxA_zinc-bd"/>
</dbReference>
<dbReference type="Pfam" id="PF17148">
    <property type="entry name" value="DUF5117"/>
    <property type="match status" value="1"/>
</dbReference>
<keyword evidence="4" id="KW-0645">Protease</keyword>
<name>A0ABW0FVJ1_9CAUL</name>
<keyword evidence="5" id="KW-1185">Reference proteome</keyword>
<dbReference type="GO" id="GO:0008237">
    <property type="term" value="F:metallopeptidase activity"/>
    <property type="evidence" value="ECO:0007669"/>
    <property type="project" value="UniProtKB-KW"/>
</dbReference>
<dbReference type="PANTHER" id="PTHR38478:SF1">
    <property type="entry name" value="ZINC DEPENDENT METALLOPROTEASE DOMAIN LIPOPROTEIN"/>
    <property type="match status" value="1"/>
</dbReference>
<keyword evidence="1" id="KW-0732">Signal</keyword>
<dbReference type="InterPro" id="IPR024079">
    <property type="entry name" value="MetalloPept_cat_dom_sf"/>
</dbReference>
<feature type="chain" id="PRO_5046085505" evidence="1">
    <location>
        <begin position="27"/>
        <end position="825"/>
    </location>
</feature>
<gene>
    <name evidence="4" type="ORF">ACFPIE_14775</name>
</gene>
<dbReference type="Pfam" id="PF16313">
    <property type="entry name" value="DUF4953"/>
    <property type="match status" value="1"/>
</dbReference>
<evidence type="ECO:0000256" key="1">
    <source>
        <dbReference type="SAM" id="SignalP"/>
    </source>
</evidence>
<dbReference type="EMBL" id="JBHSLF010000041">
    <property type="protein sequence ID" value="MFC5345181.1"/>
    <property type="molecule type" value="Genomic_DNA"/>
</dbReference>
<keyword evidence="4" id="KW-0378">Hydrolase</keyword>
<dbReference type="SUPFAM" id="SSF55486">
    <property type="entry name" value="Metalloproteases ('zincins'), catalytic domain"/>
    <property type="match status" value="1"/>
</dbReference>
<feature type="signal peptide" evidence="1">
    <location>
        <begin position="1"/>
        <end position="26"/>
    </location>
</feature>
<dbReference type="Proteomes" id="UP001596152">
    <property type="component" value="Unassembled WGS sequence"/>
</dbReference>
<evidence type="ECO:0000259" key="3">
    <source>
        <dbReference type="Pfam" id="PF17148"/>
    </source>
</evidence>
<keyword evidence="4" id="KW-0482">Metalloprotease</keyword>
<feature type="domain" description="EcxA zinc-binding" evidence="2">
    <location>
        <begin position="415"/>
        <end position="719"/>
    </location>
</feature>
<accession>A0ABW0FVJ1</accession>
<dbReference type="CDD" id="cd04276">
    <property type="entry name" value="ZnMc_MMP_like_2"/>
    <property type="match status" value="1"/>
</dbReference>
<dbReference type="RefSeq" id="WP_374036216.1">
    <property type="nucleotide sequence ID" value="NZ_CP169082.1"/>
</dbReference>
<organism evidence="4 5">
    <name type="scientific">Brevundimonas staleyi</name>
    <dbReference type="NCBI Taxonomy" id="74326"/>
    <lineage>
        <taxon>Bacteria</taxon>
        <taxon>Pseudomonadati</taxon>
        <taxon>Pseudomonadota</taxon>
        <taxon>Alphaproteobacteria</taxon>
        <taxon>Caulobacterales</taxon>
        <taxon>Caulobacteraceae</taxon>
        <taxon>Brevundimonas</taxon>
    </lineage>
</organism>
<evidence type="ECO:0000259" key="2">
    <source>
        <dbReference type="Pfam" id="PF16313"/>
    </source>
</evidence>
<proteinExistence type="predicted"/>
<evidence type="ECO:0000313" key="5">
    <source>
        <dbReference type="Proteomes" id="UP001596152"/>
    </source>
</evidence>
<dbReference type="PANTHER" id="PTHR38478">
    <property type="entry name" value="PEPTIDASE M1A AND M12B"/>
    <property type="match status" value="1"/>
</dbReference>
<protein>
    <submittedName>
        <fullName evidence="4">Zinc-dependent metalloprotease</fullName>
    </submittedName>
</protein>
<dbReference type="InterPro" id="IPR033413">
    <property type="entry name" value="DUF5117"/>
</dbReference>
<evidence type="ECO:0000313" key="4">
    <source>
        <dbReference type="EMBL" id="MFC5345181.1"/>
    </source>
</evidence>
<feature type="domain" description="DUF5117" evidence="3">
    <location>
        <begin position="101"/>
        <end position="288"/>
    </location>
</feature>
<sequence length="825" mass="87781">MTFRFGGTATAIALALAMGGMAPAVATAQSAPAGYSQSIEGLTRQDGLLTLFTDPASGKVLLQLPPAAEDGALARVIHHTALRTGVGSAITGLDRAQIGPTNILAFRRIGKRVLAEFENPRYRAPAGSADEQAAARDAFVGSTVWAGDVVATAPDGSVLVDISGFITRDAHGIVPTLAQAGQGSLSPVSDLTMVDASQAKAFPDNVELEARLTFSVNSPGPVLRQIAPDARLATFTVHHSFIRLPDDAYRPRPYDPRTGALSTVVTDFSAPLSDPIVSRLANRFRLVKTDPTAARSTVVEPIVFYVDRAAPEPIRSALVEGAMWWADAFERAGYIDAFRVEVLPEGGDPLDARYNVINWVNRATRSWSYGQSVVDPRTGEIVKGSVLLGSLRIRQDMLIFEGLVGEAENGAGGPNDPQQIALARIRQLSAHEVGHAIGLLHNFAASTQDRASVMDYPVPQIAVNGDRLDFHDAYAVGMGGWDRFAIDWLYADVPQAELDRRATAGAATWRFTSDPDARIGGDAQVWGSLWDNGSDPVAELDHLMQVRRVALNRFGLASMPTGAAVNDLRRRLVPIYLYHRYQVDAVAKLVGGVDYGYPVAGDGHEAATAVPAATQRAALQGLIATLSPAELDLPDPLLALLAAQQSGDSDPQHDIEVFASRQGRVFDAGSAAEAAADATLSALFAPQRVERLTDMGRRDPAALGLTETIDAVTTAVFAPAPGRLGEPARRVQARTALTLAGLLRSNRVSATTAAVVSDRLEALAGRLATSRASDPVQRAHDRWLGALLQDRERLDQLLEANRMETPTPPGSPIGAEACWHCSPAA</sequence>
<dbReference type="InterPro" id="IPR034032">
    <property type="entry name" value="Zn_MMP-like_bac"/>
</dbReference>
<comment type="caution">
    <text evidence="4">The sequence shown here is derived from an EMBL/GenBank/DDBJ whole genome shotgun (WGS) entry which is preliminary data.</text>
</comment>
<reference evidence="5" key="1">
    <citation type="journal article" date="2019" name="Int. J. Syst. Evol. Microbiol.">
        <title>The Global Catalogue of Microorganisms (GCM) 10K type strain sequencing project: providing services to taxonomists for standard genome sequencing and annotation.</title>
        <authorList>
            <consortium name="The Broad Institute Genomics Platform"/>
            <consortium name="The Broad Institute Genome Sequencing Center for Infectious Disease"/>
            <person name="Wu L."/>
            <person name="Ma J."/>
        </authorList>
    </citation>
    <scope>NUCLEOTIDE SEQUENCE [LARGE SCALE GENOMIC DNA]</scope>
    <source>
        <strain evidence="5">JCM 12125</strain>
    </source>
</reference>
<dbReference type="Gene3D" id="3.40.390.10">
    <property type="entry name" value="Collagenase (Catalytic Domain)"/>
    <property type="match status" value="1"/>
</dbReference>